<accession>A0ABT2KB94</accession>
<evidence type="ECO:0000313" key="2">
    <source>
        <dbReference type="Proteomes" id="UP001320702"/>
    </source>
</evidence>
<keyword evidence="2" id="KW-1185">Reference proteome</keyword>
<sequence>MATLPRIIHTLQPYDGRDESSLSQHGRLLREAGFIPGGKRGVGAPHMTHRHAALLLLGIFASPTPKDSVATIGALGSLRHHFTDGPLTEHFNWLDGPDFIEALSLLIERAPEITGLLGDLIVADRERTIEQIEVIREQAANGAGLIDFKIEISAASATILASWGPHELLKVIYMMDSDRFMAGEYNSRLNSDRKVTTTFSLRTIVALHNAINGD</sequence>
<proteinExistence type="predicted"/>
<gene>
    <name evidence="1" type="ORF">MU516_12970</name>
</gene>
<dbReference type="RefSeq" id="WP_260277648.1">
    <property type="nucleotide sequence ID" value="NZ_JANAVZ010000007.1"/>
</dbReference>
<comment type="caution">
    <text evidence="1">The sequence shown here is derived from an EMBL/GenBank/DDBJ whole genome shotgun (WGS) entry which is preliminary data.</text>
</comment>
<dbReference type="EMBL" id="JANAVZ010000007">
    <property type="protein sequence ID" value="MCT4333776.1"/>
    <property type="molecule type" value="Genomic_DNA"/>
</dbReference>
<organism evidence="1 2">
    <name type="scientific">Paracoccus maritimus</name>
    <dbReference type="NCBI Taxonomy" id="2933292"/>
    <lineage>
        <taxon>Bacteria</taxon>
        <taxon>Pseudomonadati</taxon>
        <taxon>Pseudomonadota</taxon>
        <taxon>Alphaproteobacteria</taxon>
        <taxon>Rhodobacterales</taxon>
        <taxon>Paracoccaceae</taxon>
        <taxon>Paracoccus</taxon>
    </lineage>
</organism>
<reference evidence="1 2" key="1">
    <citation type="submission" date="2022-04" db="EMBL/GenBank/DDBJ databases">
        <title>Paracoccus sp. YLB-12 draft genome sequence.</title>
        <authorList>
            <person name="Yu L."/>
        </authorList>
    </citation>
    <scope>NUCLEOTIDE SEQUENCE [LARGE SCALE GENOMIC DNA]</scope>
    <source>
        <strain evidence="1 2">YLB-12</strain>
    </source>
</reference>
<dbReference type="Proteomes" id="UP001320702">
    <property type="component" value="Unassembled WGS sequence"/>
</dbReference>
<protein>
    <submittedName>
        <fullName evidence="1">Uncharacterized protein</fullName>
    </submittedName>
</protein>
<name>A0ABT2KB94_9RHOB</name>
<evidence type="ECO:0000313" key="1">
    <source>
        <dbReference type="EMBL" id="MCT4333776.1"/>
    </source>
</evidence>